<evidence type="ECO:0000313" key="4">
    <source>
        <dbReference type="Proteomes" id="UP000654075"/>
    </source>
</evidence>
<dbReference type="SUPFAM" id="SSF50249">
    <property type="entry name" value="Nucleic acid-binding proteins"/>
    <property type="match status" value="4"/>
</dbReference>
<dbReference type="SMART" id="SM00316">
    <property type="entry name" value="S1"/>
    <property type="match status" value="4"/>
</dbReference>
<dbReference type="GO" id="GO:0006412">
    <property type="term" value="P:translation"/>
    <property type="evidence" value="ECO:0007669"/>
    <property type="project" value="TreeGrafter"/>
</dbReference>
<feature type="compositionally biased region" description="Low complexity" evidence="1">
    <location>
        <begin position="559"/>
        <end position="572"/>
    </location>
</feature>
<dbReference type="OrthoDB" id="436204at2759"/>
<feature type="compositionally biased region" description="Low complexity" evidence="1">
    <location>
        <begin position="163"/>
        <end position="187"/>
    </location>
</feature>
<organism evidence="3 4">
    <name type="scientific">Polarella glacialis</name>
    <name type="common">Dinoflagellate</name>
    <dbReference type="NCBI Taxonomy" id="89957"/>
    <lineage>
        <taxon>Eukaryota</taxon>
        <taxon>Sar</taxon>
        <taxon>Alveolata</taxon>
        <taxon>Dinophyceae</taxon>
        <taxon>Suessiales</taxon>
        <taxon>Suessiaceae</taxon>
        <taxon>Polarella</taxon>
    </lineage>
</organism>
<dbReference type="EMBL" id="CAJNNV010031991">
    <property type="protein sequence ID" value="CAE8638534.1"/>
    <property type="molecule type" value="Genomic_DNA"/>
</dbReference>
<evidence type="ECO:0000259" key="2">
    <source>
        <dbReference type="PROSITE" id="PS50126"/>
    </source>
</evidence>
<feature type="compositionally biased region" description="Low complexity" evidence="1">
    <location>
        <begin position="326"/>
        <end position="338"/>
    </location>
</feature>
<dbReference type="InterPro" id="IPR050437">
    <property type="entry name" value="Ribos_protein_bS1-like"/>
</dbReference>
<feature type="domain" description="S1 motif" evidence="2">
    <location>
        <begin position="204"/>
        <end position="267"/>
    </location>
</feature>
<feature type="domain" description="S1 motif" evidence="2">
    <location>
        <begin position="344"/>
        <end position="409"/>
    </location>
</feature>
<feature type="region of interest" description="Disordered" evidence="1">
    <location>
        <begin position="25"/>
        <end position="61"/>
    </location>
</feature>
<gene>
    <name evidence="3" type="ORF">PGLA1383_LOCUS53701</name>
</gene>
<feature type="region of interest" description="Disordered" evidence="1">
    <location>
        <begin position="143"/>
        <end position="191"/>
    </location>
</feature>
<reference evidence="3" key="1">
    <citation type="submission" date="2021-02" db="EMBL/GenBank/DDBJ databases">
        <authorList>
            <person name="Dougan E. K."/>
            <person name="Rhodes N."/>
            <person name="Thang M."/>
            <person name="Chan C."/>
        </authorList>
    </citation>
    <scope>NUCLEOTIDE SEQUENCE</scope>
</reference>
<evidence type="ECO:0000313" key="3">
    <source>
        <dbReference type="EMBL" id="CAE8638534.1"/>
    </source>
</evidence>
<proteinExistence type="predicted"/>
<dbReference type="InterPro" id="IPR012340">
    <property type="entry name" value="NA-bd_OB-fold"/>
</dbReference>
<dbReference type="Gene3D" id="2.40.50.140">
    <property type="entry name" value="Nucleic acid-binding proteins"/>
    <property type="match status" value="4"/>
</dbReference>
<protein>
    <recommendedName>
        <fullName evidence="2">S1 motif domain-containing protein</fullName>
    </recommendedName>
</protein>
<dbReference type="GO" id="GO:0003735">
    <property type="term" value="F:structural constituent of ribosome"/>
    <property type="evidence" value="ECO:0007669"/>
    <property type="project" value="TreeGrafter"/>
</dbReference>
<dbReference type="GO" id="GO:0003729">
    <property type="term" value="F:mRNA binding"/>
    <property type="evidence" value="ECO:0007669"/>
    <property type="project" value="TreeGrafter"/>
</dbReference>
<name>A0A813HKK7_POLGL</name>
<evidence type="ECO:0000256" key="1">
    <source>
        <dbReference type="SAM" id="MobiDB-lite"/>
    </source>
</evidence>
<dbReference type="InterPro" id="IPR003029">
    <property type="entry name" value="S1_domain"/>
</dbReference>
<feature type="domain" description="S1 motif" evidence="2">
    <location>
        <begin position="471"/>
        <end position="535"/>
    </location>
</feature>
<accession>A0A813HKK7</accession>
<dbReference type="PANTHER" id="PTHR10724">
    <property type="entry name" value="30S RIBOSOMAL PROTEIN S1"/>
    <property type="match status" value="1"/>
</dbReference>
<feature type="region of interest" description="Disordered" evidence="1">
    <location>
        <begin position="269"/>
        <end position="343"/>
    </location>
</feature>
<feature type="compositionally biased region" description="Basic and acidic residues" evidence="1">
    <location>
        <begin position="415"/>
        <end position="426"/>
    </location>
</feature>
<sequence length="596" mass="62261">MTVLSCEPDSGKVVLFLEEDSLPELPPAAKKRSQSAGPRIESGGEGTASKRTRSKAPKNWDHSDAMTLDQLKVGDVFEGTVTNVGVYGVFVDIGAVKDARLSVPSKIGQKSRIGDVLTDCTIDSIDVETSKMSITLPDIDAAVADLPPKERQPKAKAQPKAKSRAESPAPKAKAKARAASPAPAPRKTNAAGGKLVPIERLKEGSAVDGVVTNVNQYGVFVNIGCEKDAKLDVSKSLQSQFQKGDEVFGMSIDMVDVDKNQIRCSLDDPELLAQEPGPKAKQVKEAGTAAGKGEGRSKTPPPAAKAKAKARPESPAPKAKAKAKAKAAAGDRAGSAPPSRFKVGGVADGVVTNITPQGVFVDIGAAKDGILKLPRAIAQQFQVGDEVHGMLVESIRTTDGAERISLSLEEPELDEVSKPPPREKKASAKGKAKAKDTAEVSGKATPAPKKKVKEAGSEKTGGLLVSELEEGSEVEGTVVNVSKDYGVFVDIGAVKDGKLLIPKEQWNKFRKGDRIEGMIIEHVDVDANQIGLGLTFELGDEPEEDEQPPARAPRPRSRPPAAAGKGSKASPARPTSAGGGRPSADAKPKGGGKGSK</sequence>
<dbReference type="Pfam" id="PF00575">
    <property type="entry name" value="S1"/>
    <property type="match status" value="1"/>
</dbReference>
<comment type="caution">
    <text evidence="3">The sequence shown here is derived from an EMBL/GenBank/DDBJ whole genome shotgun (WGS) entry which is preliminary data.</text>
</comment>
<feature type="compositionally biased region" description="Acidic residues" evidence="1">
    <location>
        <begin position="538"/>
        <end position="547"/>
    </location>
</feature>
<feature type="region of interest" description="Disordered" evidence="1">
    <location>
        <begin position="534"/>
        <end position="596"/>
    </location>
</feature>
<dbReference type="AlphaFoldDB" id="A0A813HKK7"/>
<feature type="region of interest" description="Disordered" evidence="1">
    <location>
        <begin position="407"/>
        <end position="458"/>
    </location>
</feature>
<dbReference type="Proteomes" id="UP000654075">
    <property type="component" value="Unassembled WGS sequence"/>
</dbReference>
<keyword evidence="4" id="KW-1185">Reference proteome</keyword>
<dbReference type="PROSITE" id="PS50126">
    <property type="entry name" value="S1"/>
    <property type="match status" value="3"/>
</dbReference>